<dbReference type="STRING" id="137246.A0A401TGC9"/>
<name>A0A401TGC9_CHIPU</name>
<evidence type="ECO:0000313" key="3">
    <source>
        <dbReference type="Proteomes" id="UP000287033"/>
    </source>
</evidence>
<dbReference type="GO" id="GO:0007520">
    <property type="term" value="P:myoblast fusion"/>
    <property type="evidence" value="ECO:0007669"/>
    <property type="project" value="TreeGrafter"/>
</dbReference>
<gene>
    <name evidence="2" type="ORF">chiPu_0025844</name>
</gene>
<dbReference type="GO" id="GO:0005886">
    <property type="term" value="C:plasma membrane"/>
    <property type="evidence" value="ECO:0007669"/>
    <property type="project" value="TreeGrafter"/>
</dbReference>
<dbReference type="GO" id="GO:0007264">
    <property type="term" value="P:small GTPase-mediated signal transduction"/>
    <property type="evidence" value="ECO:0007669"/>
    <property type="project" value="InterPro"/>
</dbReference>
<dbReference type="GO" id="GO:0005085">
    <property type="term" value="F:guanyl-nucleotide exchange factor activity"/>
    <property type="evidence" value="ECO:0007669"/>
    <property type="project" value="InterPro"/>
</dbReference>
<evidence type="ECO:0000313" key="2">
    <source>
        <dbReference type="EMBL" id="GCC41688.1"/>
    </source>
</evidence>
<dbReference type="Proteomes" id="UP000287033">
    <property type="component" value="Unassembled WGS sequence"/>
</dbReference>
<sequence length="131" mass="14532">MDITDLIGGRNDDEEKQHFIPVQPIAMETYVRQRQLIVSPLLTSRVIGENEALTSVFNKVIAAKEVNHKGQGLWVSMKLLPGDIQQVQKNFPHLVDRSIAVARKMGFPEIILPGKVGARVGRETGICESCV</sequence>
<protein>
    <recommendedName>
        <fullName evidence="1">Dedicator of cytokinesis N-terminal domain-containing protein</fullName>
    </recommendedName>
</protein>
<dbReference type="PANTHER" id="PTHR45653:SF3">
    <property type="entry name" value="DEDICATOR OF CYTOKINESIS PROTEIN 5"/>
    <property type="match status" value="1"/>
</dbReference>
<feature type="domain" description="Dedicator of cytokinesis N-terminal" evidence="1">
    <location>
        <begin position="1"/>
        <end position="108"/>
    </location>
</feature>
<dbReference type="InterPro" id="IPR032376">
    <property type="entry name" value="DOCK_N"/>
</dbReference>
<keyword evidence="3" id="KW-1185">Reference proteome</keyword>
<dbReference type="GO" id="GO:0005737">
    <property type="term" value="C:cytoplasm"/>
    <property type="evidence" value="ECO:0007669"/>
    <property type="project" value="TreeGrafter"/>
</dbReference>
<dbReference type="GO" id="GO:0031267">
    <property type="term" value="F:small GTPase binding"/>
    <property type="evidence" value="ECO:0007669"/>
    <property type="project" value="TreeGrafter"/>
</dbReference>
<proteinExistence type="predicted"/>
<dbReference type="InterPro" id="IPR026791">
    <property type="entry name" value="DOCK"/>
</dbReference>
<dbReference type="Pfam" id="PF16172">
    <property type="entry name" value="DOCK_N"/>
    <property type="match status" value="1"/>
</dbReference>
<dbReference type="AlphaFoldDB" id="A0A401TGC9"/>
<dbReference type="PANTHER" id="PTHR45653">
    <property type="entry name" value="DEDICATOR OF CYTOKINESIS"/>
    <property type="match status" value="1"/>
</dbReference>
<dbReference type="GO" id="GO:0016477">
    <property type="term" value="P:cell migration"/>
    <property type="evidence" value="ECO:0007669"/>
    <property type="project" value="TreeGrafter"/>
</dbReference>
<organism evidence="2 3">
    <name type="scientific">Chiloscyllium punctatum</name>
    <name type="common">Brownbanded bambooshark</name>
    <name type="synonym">Hemiscyllium punctatum</name>
    <dbReference type="NCBI Taxonomy" id="137246"/>
    <lineage>
        <taxon>Eukaryota</taxon>
        <taxon>Metazoa</taxon>
        <taxon>Chordata</taxon>
        <taxon>Craniata</taxon>
        <taxon>Vertebrata</taxon>
        <taxon>Chondrichthyes</taxon>
        <taxon>Elasmobranchii</taxon>
        <taxon>Galeomorphii</taxon>
        <taxon>Galeoidea</taxon>
        <taxon>Orectolobiformes</taxon>
        <taxon>Hemiscylliidae</taxon>
        <taxon>Chiloscyllium</taxon>
    </lineage>
</organism>
<accession>A0A401TGC9</accession>
<dbReference type="OrthoDB" id="18896at2759"/>
<reference evidence="2 3" key="1">
    <citation type="journal article" date="2018" name="Nat. Ecol. Evol.">
        <title>Shark genomes provide insights into elasmobranch evolution and the origin of vertebrates.</title>
        <authorList>
            <person name="Hara Y"/>
            <person name="Yamaguchi K"/>
            <person name="Onimaru K"/>
            <person name="Kadota M"/>
            <person name="Koyanagi M"/>
            <person name="Keeley SD"/>
            <person name="Tatsumi K"/>
            <person name="Tanaka K"/>
            <person name="Motone F"/>
            <person name="Kageyama Y"/>
            <person name="Nozu R"/>
            <person name="Adachi N"/>
            <person name="Nishimura O"/>
            <person name="Nakagawa R"/>
            <person name="Tanegashima C"/>
            <person name="Kiyatake I"/>
            <person name="Matsumoto R"/>
            <person name="Murakumo K"/>
            <person name="Nishida K"/>
            <person name="Terakita A"/>
            <person name="Kuratani S"/>
            <person name="Sato K"/>
            <person name="Hyodo S Kuraku.S."/>
        </authorList>
    </citation>
    <scope>NUCLEOTIDE SEQUENCE [LARGE SCALE GENOMIC DNA]</scope>
</reference>
<dbReference type="EMBL" id="BEZZ01066797">
    <property type="protein sequence ID" value="GCC41688.1"/>
    <property type="molecule type" value="Genomic_DNA"/>
</dbReference>
<comment type="caution">
    <text evidence="2">The sequence shown here is derived from an EMBL/GenBank/DDBJ whole genome shotgun (WGS) entry which is preliminary data.</text>
</comment>
<evidence type="ECO:0000259" key="1">
    <source>
        <dbReference type="Pfam" id="PF16172"/>
    </source>
</evidence>